<proteinExistence type="predicted"/>
<name>A0A3N0XFA4_ANAGA</name>
<comment type="caution">
    <text evidence="1">The sequence shown here is derived from an EMBL/GenBank/DDBJ whole genome shotgun (WGS) entry which is preliminary data.</text>
</comment>
<protein>
    <submittedName>
        <fullName evidence="1">Uncharacterized protein</fullName>
    </submittedName>
</protein>
<keyword evidence="2" id="KW-1185">Reference proteome</keyword>
<dbReference type="Proteomes" id="UP000281406">
    <property type="component" value="Unassembled WGS sequence"/>
</dbReference>
<evidence type="ECO:0000313" key="2">
    <source>
        <dbReference type="Proteomes" id="UP000281406"/>
    </source>
</evidence>
<gene>
    <name evidence="1" type="ORF">DPX16_14220</name>
</gene>
<organism evidence="1 2">
    <name type="scientific">Anabarilius grahami</name>
    <name type="common">Kanglang fish</name>
    <name type="synonym">Barilius grahami</name>
    <dbReference type="NCBI Taxonomy" id="495550"/>
    <lineage>
        <taxon>Eukaryota</taxon>
        <taxon>Metazoa</taxon>
        <taxon>Chordata</taxon>
        <taxon>Craniata</taxon>
        <taxon>Vertebrata</taxon>
        <taxon>Euteleostomi</taxon>
        <taxon>Actinopterygii</taxon>
        <taxon>Neopterygii</taxon>
        <taxon>Teleostei</taxon>
        <taxon>Ostariophysi</taxon>
        <taxon>Cypriniformes</taxon>
        <taxon>Xenocyprididae</taxon>
        <taxon>Xenocypridinae</taxon>
        <taxon>Xenocypridinae incertae sedis</taxon>
        <taxon>Anabarilius</taxon>
    </lineage>
</organism>
<dbReference type="AlphaFoldDB" id="A0A3N0XFA4"/>
<accession>A0A3N0XFA4</accession>
<evidence type="ECO:0000313" key="1">
    <source>
        <dbReference type="EMBL" id="ROI16008.1"/>
    </source>
</evidence>
<dbReference type="EMBL" id="RJVU01075617">
    <property type="protein sequence ID" value="ROI16008.1"/>
    <property type="molecule type" value="Genomic_DNA"/>
</dbReference>
<sequence length="84" mass="9140">MTLTFLSILPTTTRSALSIHWGYAPPLPSSSGRISQICLINMTAIGTDPQQRPQEPDRSSAQTLWPALAPYQRDESDIQAKGTG</sequence>
<reference evidence="1 2" key="1">
    <citation type="submission" date="2018-10" db="EMBL/GenBank/DDBJ databases">
        <title>Genome assembly for a Yunnan-Guizhou Plateau 3E fish, Anabarilius grahami (Regan), and its evolutionary and genetic applications.</title>
        <authorList>
            <person name="Jiang W."/>
        </authorList>
    </citation>
    <scope>NUCLEOTIDE SEQUENCE [LARGE SCALE GENOMIC DNA]</scope>
    <source>
        <strain evidence="1">AG-KIZ</strain>
        <tissue evidence="1">Muscle</tissue>
    </source>
</reference>